<name>A0AAW5U4P8_9BACT</name>
<evidence type="ECO:0000313" key="2">
    <source>
        <dbReference type="Proteomes" id="UP001209417"/>
    </source>
</evidence>
<dbReference type="Proteomes" id="UP001209417">
    <property type="component" value="Unassembled WGS sequence"/>
</dbReference>
<dbReference type="RefSeq" id="WP_264952328.1">
    <property type="nucleotide sequence ID" value="NZ_JAPDVE010000003.1"/>
</dbReference>
<accession>A0AAW5U4P8</accession>
<dbReference type="AlphaFoldDB" id="A0AAW5U4P8"/>
<sequence length="186" mass="20938">MNTNYVIFMIASKQDLKIYLDADRRANHISGLSLFFNKTWRYLKYMRKIEYLTNCRQGKLSKILLLWYRYKFRNLSVLTGISIPPNTFGKGLYIPHYGAIVVNGTVRFGDNCVIQNGVNVSDKVWGGQHCYLGAGAKILIGVHLGNHTIVGANAVVTKSFDEENVVLAGVPARIISHKGFKDRKTV</sequence>
<dbReference type="PANTHER" id="PTHR42811">
    <property type="entry name" value="SERINE ACETYLTRANSFERASE"/>
    <property type="match status" value="1"/>
</dbReference>
<dbReference type="Pfam" id="PF14602">
    <property type="entry name" value="Hexapep_2"/>
    <property type="match status" value="2"/>
</dbReference>
<dbReference type="SUPFAM" id="SSF51161">
    <property type="entry name" value="Trimeric LpxA-like enzymes"/>
    <property type="match status" value="1"/>
</dbReference>
<proteinExistence type="predicted"/>
<gene>
    <name evidence="1" type="ORF">ONT19_02995</name>
</gene>
<dbReference type="InterPro" id="IPR001451">
    <property type="entry name" value="Hexapep"/>
</dbReference>
<organism evidence="1 2">
    <name type="scientific">Segatella copri</name>
    <dbReference type="NCBI Taxonomy" id="165179"/>
    <lineage>
        <taxon>Bacteria</taxon>
        <taxon>Pseudomonadati</taxon>
        <taxon>Bacteroidota</taxon>
        <taxon>Bacteroidia</taxon>
        <taxon>Bacteroidales</taxon>
        <taxon>Prevotellaceae</taxon>
        <taxon>Segatella</taxon>
    </lineage>
</organism>
<evidence type="ECO:0000313" key="1">
    <source>
        <dbReference type="EMBL" id="MCW4130587.1"/>
    </source>
</evidence>
<dbReference type="Gene3D" id="2.160.10.10">
    <property type="entry name" value="Hexapeptide repeat proteins"/>
    <property type="match status" value="1"/>
</dbReference>
<dbReference type="InterPro" id="IPR011004">
    <property type="entry name" value="Trimer_LpxA-like_sf"/>
</dbReference>
<dbReference type="EMBL" id="JAPDVG010000001">
    <property type="protein sequence ID" value="MCW4130587.1"/>
    <property type="molecule type" value="Genomic_DNA"/>
</dbReference>
<reference evidence="1" key="1">
    <citation type="submission" date="2022-11" db="EMBL/GenBank/DDBJ databases">
        <title>Genomic repertoires linked with pathogenic potency of arthritogenic Prevotella copri isolated from the gut of rheumatoid arthritis patients.</title>
        <authorList>
            <person name="Nii T."/>
            <person name="Maeda Y."/>
            <person name="Motooka D."/>
            <person name="Naito M."/>
            <person name="Matsumoto Y."/>
            <person name="Ogawa T."/>
            <person name="Oguro-Igashira E."/>
            <person name="Kishikawa T."/>
            <person name="Yamashita M."/>
            <person name="Koizumi S."/>
            <person name="Kurakawa T."/>
            <person name="Okumura R."/>
            <person name="Kayama H."/>
            <person name="Murakami M."/>
            <person name="Sakaguchi T."/>
            <person name="Das B."/>
            <person name="Nakamura S."/>
            <person name="Okada Y."/>
            <person name="Kumanogoh A."/>
            <person name="Takeda K."/>
        </authorList>
    </citation>
    <scope>NUCLEOTIDE SEQUENCE</scope>
    <source>
        <strain evidence="1">H019-1</strain>
    </source>
</reference>
<comment type="caution">
    <text evidence="1">The sequence shown here is derived from an EMBL/GenBank/DDBJ whole genome shotgun (WGS) entry which is preliminary data.</text>
</comment>
<protein>
    <submittedName>
        <fullName evidence="1">DapH/DapD/GlmU-related protein</fullName>
    </submittedName>
</protein>